<reference evidence="10" key="1">
    <citation type="submission" date="2016-10" db="EMBL/GenBank/DDBJ databases">
        <authorList>
            <person name="Varghese N."/>
            <person name="Submissions S."/>
        </authorList>
    </citation>
    <scope>NUCLEOTIDE SEQUENCE [LARGE SCALE GENOMIC DNA]</scope>
    <source>
        <strain evidence="10">DSM 17934</strain>
    </source>
</reference>
<dbReference type="InterPro" id="IPR051906">
    <property type="entry name" value="TolC-like"/>
</dbReference>
<dbReference type="SUPFAM" id="SSF56954">
    <property type="entry name" value="Outer membrane efflux proteins (OEP)"/>
    <property type="match status" value="1"/>
</dbReference>
<comment type="subcellular location">
    <subcellularLocation>
        <location evidence="1">Cell outer membrane</location>
    </subcellularLocation>
</comment>
<dbReference type="PANTHER" id="PTHR30026">
    <property type="entry name" value="OUTER MEMBRANE PROTEIN TOLC"/>
    <property type="match status" value="1"/>
</dbReference>
<evidence type="ECO:0000256" key="3">
    <source>
        <dbReference type="ARBA" id="ARBA00022448"/>
    </source>
</evidence>
<sequence>MNINKIIIVALFSIGYIQAQENKPLSLKEAINLGTTKSNQAILADTKVKTSEWEVKTVKNNQLPSATLSGQFFKLTKADVKGNLIPESGGGVDISQIAIGQANITVPVFNGFKIQNRIKASQNLNLAEVSNAQHTKEEIALYVTQLYFSLYKTQEMILLTEDNLKSAHQRVVDFKALEDNGLLAHNDLLKAQLQESNIELSLETIKKNNSVLNFQLVNFLQLPEGTKIKISEGEFKSLQTISDNSVQRKDLEALTFQQQAAKNNIKIAKGNYYPSFNLIGGYIALDVKNALTVTNAMNFGAGVSYDLSSIFKNKKNVEKAKSQALETENQIAILNEKIKEEVQEANENYMLAIKQKNVYEKAQLQATENYRIVLDKYNNGLSNTNDLLEANVEQLQAKINYTISTSDILQKYYELQFQKGKLTQSIN</sequence>
<proteinExistence type="inferred from homology"/>
<feature type="coiled-coil region" evidence="8">
    <location>
        <begin position="317"/>
        <end position="398"/>
    </location>
</feature>
<keyword evidence="4" id="KW-1134">Transmembrane beta strand</keyword>
<evidence type="ECO:0000256" key="1">
    <source>
        <dbReference type="ARBA" id="ARBA00004442"/>
    </source>
</evidence>
<dbReference type="OrthoDB" id="680214at2"/>
<keyword evidence="3" id="KW-0813">Transport</keyword>
<keyword evidence="8" id="KW-0175">Coiled coil</keyword>
<dbReference type="GO" id="GO:0015288">
    <property type="term" value="F:porin activity"/>
    <property type="evidence" value="ECO:0007669"/>
    <property type="project" value="TreeGrafter"/>
</dbReference>
<dbReference type="RefSeq" id="WP_091313935.1">
    <property type="nucleotide sequence ID" value="NZ_CBCSJU010000001.1"/>
</dbReference>
<evidence type="ECO:0000256" key="4">
    <source>
        <dbReference type="ARBA" id="ARBA00022452"/>
    </source>
</evidence>
<keyword evidence="7" id="KW-0998">Cell outer membrane</keyword>
<accession>A0A1H6WAB7</accession>
<evidence type="ECO:0000256" key="8">
    <source>
        <dbReference type="SAM" id="Coils"/>
    </source>
</evidence>
<keyword evidence="6" id="KW-0472">Membrane</keyword>
<dbReference type="InterPro" id="IPR003423">
    <property type="entry name" value="OMP_efflux"/>
</dbReference>
<organism evidence="9 10">
    <name type="scientific">Flavobacterium terrigena</name>
    <dbReference type="NCBI Taxonomy" id="402734"/>
    <lineage>
        <taxon>Bacteria</taxon>
        <taxon>Pseudomonadati</taxon>
        <taxon>Bacteroidota</taxon>
        <taxon>Flavobacteriia</taxon>
        <taxon>Flavobacteriales</taxon>
        <taxon>Flavobacteriaceae</taxon>
        <taxon>Flavobacterium</taxon>
    </lineage>
</organism>
<dbReference type="Gene3D" id="1.20.1600.10">
    <property type="entry name" value="Outer membrane efflux proteins (OEP)"/>
    <property type="match status" value="1"/>
</dbReference>
<dbReference type="STRING" id="402734.SAMN05660918_2461"/>
<dbReference type="EMBL" id="FNYA01000006">
    <property type="protein sequence ID" value="SEJ12636.1"/>
    <property type="molecule type" value="Genomic_DNA"/>
</dbReference>
<evidence type="ECO:0000256" key="7">
    <source>
        <dbReference type="ARBA" id="ARBA00023237"/>
    </source>
</evidence>
<dbReference type="PANTHER" id="PTHR30026:SF20">
    <property type="entry name" value="OUTER MEMBRANE PROTEIN TOLC"/>
    <property type="match status" value="1"/>
</dbReference>
<dbReference type="Proteomes" id="UP000199702">
    <property type="component" value="Unassembled WGS sequence"/>
</dbReference>
<dbReference type="GO" id="GO:0015562">
    <property type="term" value="F:efflux transmembrane transporter activity"/>
    <property type="evidence" value="ECO:0007669"/>
    <property type="project" value="InterPro"/>
</dbReference>
<keyword evidence="10" id="KW-1185">Reference proteome</keyword>
<gene>
    <name evidence="9" type="ORF">SAMN05660918_2461</name>
</gene>
<dbReference type="GO" id="GO:1990281">
    <property type="term" value="C:efflux pump complex"/>
    <property type="evidence" value="ECO:0007669"/>
    <property type="project" value="TreeGrafter"/>
</dbReference>
<dbReference type="GO" id="GO:0009279">
    <property type="term" value="C:cell outer membrane"/>
    <property type="evidence" value="ECO:0007669"/>
    <property type="project" value="UniProtKB-SubCell"/>
</dbReference>
<dbReference type="Pfam" id="PF02321">
    <property type="entry name" value="OEP"/>
    <property type="match status" value="1"/>
</dbReference>
<evidence type="ECO:0000313" key="10">
    <source>
        <dbReference type="Proteomes" id="UP000199702"/>
    </source>
</evidence>
<evidence type="ECO:0000256" key="2">
    <source>
        <dbReference type="ARBA" id="ARBA00007613"/>
    </source>
</evidence>
<evidence type="ECO:0000256" key="6">
    <source>
        <dbReference type="ARBA" id="ARBA00023136"/>
    </source>
</evidence>
<keyword evidence="5" id="KW-0812">Transmembrane</keyword>
<comment type="similarity">
    <text evidence="2">Belongs to the outer membrane factor (OMF) (TC 1.B.17) family.</text>
</comment>
<evidence type="ECO:0000313" key="9">
    <source>
        <dbReference type="EMBL" id="SEJ12636.1"/>
    </source>
</evidence>
<name>A0A1H6WAB7_9FLAO</name>
<evidence type="ECO:0000256" key="5">
    <source>
        <dbReference type="ARBA" id="ARBA00022692"/>
    </source>
</evidence>
<dbReference type="AlphaFoldDB" id="A0A1H6WAB7"/>
<protein>
    <submittedName>
        <fullName evidence="9">Outer membrane protein TolC</fullName>
    </submittedName>
</protein>